<protein>
    <submittedName>
        <fullName evidence="1">Uncharacterized protein</fullName>
    </submittedName>
</protein>
<dbReference type="KEGG" id="fmr:Fuma_03693"/>
<organism evidence="1 2">
    <name type="scientific">Fuerstiella marisgermanici</name>
    <dbReference type="NCBI Taxonomy" id="1891926"/>
    <lineage>
        <taxon>Bacteria</taxon>
        <taxon>Pseudomonadati</taxon>
        <taxon>Planctomycetota</taxon>
        <taxon>Planctomycetia</taxon>
        <taxon>Planctomycetales</taxon>
        <taxon>Planctomycetaceae</taxon>
        <taxon>Fuerstiella</taxon>
    </lineage>
</organism>
<name>A0A1P8WJ34_9PLAN</name>
<evidence type="ECO:0000313" key="2">
    <source>
        <dbReference type="Proteomes" id="UP000187735"/>
    </source>
</evidence>
<gene>
    <name evidence="1" type="ORF">Fuma_03693</name>
</gene>
<evidence type="ECO:0000313" key="1">
    <source>
        <dbReference type="EMBL" id="APZ94072.1"/>
    </source>
</evidence>
<reference evidence="1 2" key="1">
    <citation type="journal article" date="2016" name="Front. Microbiol.">
        <title>Fuerstia marisgermanicae gen. nov., sp. nov., an Unusual Member of the Phylum Planctomycetes from the German Wadden Sea.</title>
        <authorList>
            <person name="Kohn T."/>
            <person name="Heuer A."/>
            <person name="Jogler M."/>
            <person name="Vollmers J."/>
            <person name="Boedeker C."/>
            <person name="Bunk B."/>
            <person name="Rast P."/>
            <person name="Borchert D."/>
            <person name="Glockner I."/>
            <person name="Freese H.M."/>
            <person name="Klenk H.P."/>
            <person name="Overmann J."/>
            <person name="Kaster A.K."/>
            <person name="Rohde M."/>
            <person name="Wiegand S."/>
            <person name="Jogler C."/>
        </authorList>
    </citation>
    <scope>NUCLEOTIDE SEQUENCE [LARGE SCALE GENOMIC DNA]</scope>
    <source>
        <strain evidence="1 2">NH11</strain>
    </source>
</reference>
<accession>A0A1P8WJ34</accession>
<proteinExistence type="predicted"/>
<keyword evidence="2" id="KW-1185">Reference proteome</keyword>
<dbReference type="AlphaFoldDB" id="A0A1P8WJ34"/>
<dbReference type="EMBL" id="CP017641">
    <property type="protein sequence ID" value="APZ94072.1"/>
    <property type="molecule type" value="Genomic_DNA"/>
</dbReference>
<sequence>MPVSALASWMENRPFLFSEDGSAILGTSRAWEVKDAFRTPIKGSAQNERWAAR</sequence>
<dbReference type="Proteomes" id="UP000187735">
    <property type="component" value="Chromosome"/>
</dbReference>